<keyword evidence="3" id="KW-0067">ATP-binding</keyword>
<dbReference type="Proteomes" id="UP000265614">
    <property type="component" value="Unassembled WGS sequence"/>
</dbReference>
<dbReference type="Pfam" id="PF13581">
    <property type="entry name" value="HATPase_c_2"/>
    <property type="match status" value="1"/>
</dbReference>
<dbReference type="PANTHER" id="PTHR35526">
    <property type="entry name" value="ANTI-SIGMA-F FACTOR RSBW-RELATED"/>
    <property type="match status" value="1"/>
</dbReference>
<name>A0A3A3YVX1_9ACTN</name>
<gene>
    <name evidence="3" type="ORF">D5H78_13590</name>
</gene>
<keyword evidence="3" id="KW-0547">Nucleotide-binding</keyword>
<dbReference type="InterPro" id="IPR036890">
    <property type="entry name" value="HATPase_C_sf"/>
</dbReference>
<keyword evidence="4" id="KW-1185">Reference proteome</keyword>
<dbReference type="InterPro" id="IPR003594">
    <property type="entry name" value="HATPase_dom"/>
</dbReference>
<comment type="caution">
    <text evidence="3">The sequence shown here is derived from an EMBL/GenBank/DDBJ whole genome shotgun (WGS) entry which is preliminary data.</text>
</comment>
<dbReference type="GO" id="GO:0004674">
    <property type="term" value="F:protein serine/threonine kinase activity"/>
    <property type="evidence" value="ECO:0007669"/>
    <property type="project" value="UniProtKB-KW"/>
</dbReference>
<dbReference type="GO" id="GO:0005524">
    <property type="term" value="F:ATP binding"/>
    <property type="evidence" value="ECO:0007669"/>
    <property type="project" value="UniProtKB-KW"/>
</dbReference>
<keyword evidence="1" id="KW-0723">Serine/threonine-protein kinase</keyword>
<dbReference type="EMBL" id="QZEZ01000006">
    <property type="protein sequence ID" value="RJK94837.1"/>
    <property type="molecule type" value="Genomic_DNA"/>
</dbReference>
<proteinExistence type="predicted"/>
<evidence type="ECO:0000259" key="2">
    <source>
        <dbReference type="Pfam" id="PF13581"/>
    </source>
</evidence>
<sequence length="147" mass="15400">MRTASEGVVLTSTVLVPFTASSVGAARRELSSELRARHVPEHVVDDAVLVLSEILSNALKHARPLPSGRLRVRWTTTPRSVQVAVTDGGAPTRPHAGTSTMSATGGRGLGIVDDLASDWGVLDEAGTITVWAVVDDQQQQGGGAARR</sequence>
<dbReference type="OrthoDB" id="3473090at2"/>
<dbReference type="RefSeq" id="WP_119951020.1">
    <property type="nucleotide sequence ID" value="NZ_QZEZ01000006.1"/>
</dbReference>
<reference evidence="3 4" key="1">
    <citation type="submission" date="2018-09" db="EMBL/GenBank/DDBJ databases">
        <title>YIM 75000 draft genome.</title>
        <authorList>
            <person name="Tang S."/>
            <person name="Feng Y."/>
        </authorList>
    </citation>
    <scope>NUCLEOTIDE SEQUENCE [LARGE SCALE GENOMIC DNA]</scope>
    <source>
        <strain evidence="3 4">YIM 75000</strain>
    </source>
</reference>
<feature type="domain" description="Histidine kinase/HSP90-like ATPase" evidence="2">
    <location>
        <begin position="17"/>
        <end position="128"/>
    </location>
</feature>
<evidence type="ECO:0000256" key="1">
    <source>
        <dbReference type="ARBA" id="ARBA00022527"/>
    </source>
</evidence>
<dbReference type="InterPro" id="IPR050267">
    <property type="entry name" value="Anti-sigma-factor_SerPK"/>
</dbReference>
<dbReference type="AlphaFoldDB" id="A0A3A3YVX1"/>
<dbReference type="CDD" id="cd16936">
    <property type="entry name" value="HATPase_RsbW-like"/>
    <property type="match status" value="1"/>
</dbReference>
<dbReference type="SUPFAM" id="SSF55874">
    <property type="entry name" value="ATPase domain of HSP90 chaperone/DNA topoisomerase II/histidine kinase"/>
    <property type="match status" value="1"/>
</dbReference>
<evidence type="ECO:0000313" key="3">
    <source>
        <dbReference type="EMBL" id="RJK94837.1"/>
    </source>
</evidence>
<evidence type="ECO:0000313" key="4">
    <source>
        <dbReference type="Proteomes" id="UP000265614"/>
    </source>
</evidence>
<dbReference type="Gene3D" id="3.30.565.10">
    <property type="entry name" value="Histidine kinase-like ATPase, C-terminal domain"/>
    <property type="match status" value="1"/>
</dbReference>
<accession>A0A3A3YVX1</accession>
<keyword evidence="1" id="KW-0808">Transferase</keyword>
<dbReference type="PANTHER" id="PTHR35526:SF3">
    <property type="entry name" value="ANTI-SIGMA-F FACTOR RSBW"/>
    <property type="match status" value="1"/>
</dbReference>
<protein>
    <submittedName>
        <fullName evidence="3">ATP-binding protein</fullName>
    </submittedName>
</protein>
<organism evidence="3 4">
    <name type="scientific">Vallicoccus soli</name>
    <dbReference type="NCBI Taxonomy" id="2339232"/>
    <lineage>
        <taxon>Bacteria</taxon>
        <taxon>Bacillati</taxon>
        <taxon>Actinomycetota</taxon>
        <taxon>Actinomycetes</taxon>
        <taxon>Motilibacterales</taxon>
        <taxon>Vallicoccaceae</taxon>
        <taxon>Vallicoccus</taxon>
    </lineage>
</organism>
<keyword evidence="1" id="KW-0418">Kinase</keyword>